<proteinExistence type="predicted"/>
<dbReference type="Pfam" id="PF07187">
    <property type="entry name" value="DUF1405"/>
    <property type="match status" value="1"/>
</dbReference>
<dbReference type="RefSeq" id="WP_030059047.1">
    <property type="nucleotide sequence ID" value="NZ_CP086659.1"/>
</dbReference>
<comment type="caution">
    <text evidence="3">The sequence shown here is derived from an EMBL/GenBank/DDBJ whole genome shotgun (WGS) entry which is preliminary data.</text>
</comment>
<evidence type="ECO:0000256" key="1">
    <source>
        <dbReference type="SAM" id="Phobius"/>
    </source>
</evidence>
<keyword evidence="4" id="KW-1185">Reference proteome</keyword>
<dbReference type="EMBL" id="JABBMI010000001">
    <property type="protein sequence ID" value="NMK53305.1"/>
    <property type="molecule type" value="Genomic_DNA"/>
</dbReference>
<sequence>MSDYKWIWEMTLYRKWVLIFLIICNVAGTIYGYDWYSGQLYITPRYFKPFVPDSPTASLFLSLSIMLMLFNKRSAILNALAFVTLIKYGVWAVIMNILMFVEQGEVTINGIMLIVSHGIMAVKAIYFYPRFKVTMTGFLVALIWVLINDIIDYGFGQFPYYDFIASHTFQIGVLSVCLSISALILYLVLQRFMKVKTFD</sequence>
<name>A0A7X9W876_STACP</name>
<evidence type="ECO:0000313" key="3">
    <source>
        <dbReference type="EMBL" id="NMK97610.1"/>
    </source>
</evidence>
<feature type="transmembrane region" description="Helical" evidence="1">
    <location>
        <begin position="77"/>
        <end position="100"/>
    </location>
</feature>
<keyword evidence="1" id="KW-1133">Transmembrane helix</keyword>
<feature type="transmembrane region" description="Helical" evidence="1">
    <location>
        <begin position="171"/>
        <end position="189"/>
    </location>
</feature>
<dbReference type="EMBL" id="JABBLX010000012">
    <property type="protein sequence ID" value="NMK97610.1"/>
    <property type="molecule type" value="Genomic_DNA"/>
</dbReference>
<accession>A0A7X9W876</accession>
<keyword evidence="1" id="KW-0472">Membrane</keyword>
<dbReference type="Proteomes" id="UP000550736">
    <property type="component" value="Unassembled WGS sequence"/>
</dbReference>
<evidence type="ECO:0000313" key="4">
    <source>
        <dbReference type="Proteomes" id="UP000538955"/>
    </source>
</evidence>
<protein>
    <submittedName>
        <fullName evidence="3">DUF1405 domain-containing protein</fullName>
    </submittedName>
</protein>
<gene>
    <name evidence="3" type="ORF">HHM13_05815</name>
    <name evidence="2" type="ORF">HHM24_00885</name>
</gene>
<evidence type="ECO:0000313" key="2">
    <source>
        <dbReference type="EMBL" id="NMK53305.1"/>
    </source>
</evidence>
<dbReference type="PANTHER" id="PTHR40042:SF1">
    <property type="entry name" value="DUF1405 DOMAIN-CONTAINING PROTEIN"/>
    <property type="match status" value="1"/>
</dbReference>
<keyword evidence="1" id="KW-0812">Transmembrane</keyword>
<evidence type="ECO:0000313" key="5">
    <source>
        <dbReference type="Proteomes" id="UP000550736"/>
    </source>
</evidence>
<feature type="transmembrane region" description="Helical" evidence="1">
    <location>
        <begin position="53"/>
        <end position="70"/>
    </location>
</feature>
<feature type="transmembrane region" description="Helical" evidence="1">
    <location>
        <begin position="106"/>
        <end position="126"/>
    </location>
</feature>
<dbReference type="AlphaFoldDB" id="A0A7X9W876"/>
<dbReference type="InterPro" id="IPR009845">
    <property type="entry name" value="DUF1405"/>
</dbReference>
<feature type="transmembrane region" description="Helical" evidence="1">
    <location>
        <begin position="133"/>
        <end position="151"/>
    </location>
</feature>
<organism evidence="3 5">
    <name type="scientific">Staphylococcus capitis</name>
    <dbReference type="NCBI Taxonomy" id="29388"/>
    <lineage>
        <taxon>Bacteria</taxon>
        <taxon>Bacillati</taxon>
        <taxon>Bacillota</taxon>
        <taxon>Bacilli</taxon>
        <taxon>Bacillales</taxon>
        <taxon>Staphylococcaceae</taxon>
        <taxon>Staphylococcus</taxon>
    </lineage>
</organism>
<dbReference type="Proteomes" id="UP000538955">
    <property type="component" value="Unassembled WGS sequence"/>
</dbReference>
<feature type="transmembrane region" description="Helical" evidence="1">
    <location>
        <begin position="12"/>
        <end position="33"/>
    </location>
</feature>
<reference evidence="4 5" key="1">
    <citation type="submission" date="2020-04" db="EMBL/GenBank/DDBJ databases">
        <title>The Epidemiology and Molecular Characteristics of Linezolid-Resistant Staphylococcus capitis in Huashan Hospital, Shanghai.</title>
        <authorList>
            <person name="Ding L."/>
            <person name="Li P."/>
            <person name="Yang Y."/>
            <person name="Lin D."/>
            <person name="Xu X."/>
        </authorList>
    </citation>
    <scope>NUCLEOTIDE SEQUENCE [LARGE SCALE GENOMIC DNA]</scope>
    <source>
        <strain evidence="3 5">12-86</strain>
        <strain evidence="2 4">17-84</strain>
    </source>
</reference>
<dbReference type="PANTHER" id="PTHR40042">
    <property type="entry name" value="HYPOTHETICAL MEMBRANE SPANNING PROTEIN"/>
    <property type="match status" value="1"/>
</dbReference>